<evidence type="ECO:0000313" key="2">
    <source>
        <dbReference type="EMBL" id="KAK9028501.1"/>
    </source>
</evidence>
<feature type="region of interest" description="Disordered" evidence="1">
    <location>
        <begin position="219"/>
        <end position="252"/>
    </location>
</feature>
<evidence type="ECO:0000313" key="3">
    <source>
        <dbReference type="Proteomes" id="UP001396334"/>
    </source>
</evidence>
<sequence>MKRVGENQVPKERHEWSVQERKQVQLNAKAMHILLCSLGLKEFSKVSSCDNAKEIWDKLGVVHKGTNEVNEIKIGLLNLNYENFKMDPNEDIKAIFNRFSIIVNELKGFGEAIPEDKLVRKLIYSLPESWDSKKTAIIKAKNLKELKLVELIGLLLTHELMSKPLIREKEKKIKEKCINVNVIALKSSKKLQEDSSEEESEGDDEMNYLIKNFTRFMKHEKERSRHEPNKKKMEEPQRTQSSNKRGSSSKKAYMATWSDEENSIEEDEVAHLCFMSLQEGEVTSNSSNLNSYTFDELQDAYDKLVFEFTTSFSKK</sequence>
<dbReference type="EMBL" id="JBBPBN010000011">
    <property type="protein sequence ID" value="KAK9028501.1"/>
    <property type="molecule type" value="Genomic_DNA"/>
</dbReference>
<evidence type="ECO:0000256" key="1">
    <source>
        <dbReference type="SAM" id="MobiDB-lite"/>
    </source>
</evidence>
<protein>
    <recommendedName>
        <fullName evidence="4">UBN2 domain-containing protein</fullName>
    </recommendedName>
</protein>
<dbReference type="PANTHER" id="PTHR34676">
    <property type="entry name" value="DUF4219 DOMAIN-CONTAINING PROTEIN-RELATED"/>
    <property type="match status" value="1"/>
</dbReference>
<evidence type="ECO:0008006" key="4">
    <source>
        <dbReference type="Google" id="ProtNLM"/>
    </source>
</evidence>
<proteinExistence type="predicted"/>
<comment type="caution">
    <text evidence="2">The sequence shown here is derived from an EMBL/GenBank/DDBJ whole genome shotgun (WGS) entry which is preliminary data.</text>
</comment>
<organism evidence="2 3">
    <name type="scientific">Hibiscus sabdariffa</name>
    <name type="common">roselle</name>
    <dbReference type="NCBI Taxonomy" id="183260"/>
    <lineage>
        <taxon>Eukaryota</taxon>
        <taxon>Viridiplantae</taxon>
        <taxon>Streptophyta</taxon>
        <taxon>Embryophyta</taxon>
        <taxon>Tracheophyta</taxon>
        <taxon>Spermatophyta</taxon>
        <taxon>Magnoliopsida</taxon>
        <taxon>eudicotyledons</taxon>
        <taxon>Gunneridae</taxon>
        <taxon>Pentapetalae</taxon>
        <taxon>rosids</taxon>
        <taxon>malvids</taxon>
        <taxon>Malvales</taxon>
        <taxon>Malvaceae</taxon>
        <taxon>Malvoideae</taxon>
        <taxon>Hibiscus</taxon>
    </lineage>
</organism>
<feature type="compositionally biased region" description="Basic and acidic residues" evidence="1">
    <location>
        <begin position="219"/>
        <end position="237"/>
    </location>
</feature>
<keyword evidence="3" id="KW-1185">Reference proteome</keyword>
<feature type="compositionally biased region" description="Polar residues" evidence="1">
    <location>
        <begin position="238"/>
        <end position="250"/>
    </location>
</feature>
<reference evidence="2 3" key="1">
    <citation type="journal article" date="2024" name="G3 (Bethesda)">
        <title>Genome assembly of Hibiscus sabdariffa L. provides insights into metabolisms of medicinal natural products.</title>
        <authorList>
            <person name="Kim T."/>
        </authorList>
    </citation>
    <scope>NUCLEOTIDE SEQUENCE [LARGE SCALE GENOMIC DNA]</scope>
    <source>
        <strain evidence="2">TK-2024</strain>
        <tissue evidence="2">Old leaves</tissue>
    </source>
</reference>
<dbReference type="PANTHER" id="PTHR34676:SF8">
    <property type="entry name" value="TRANSMEMBRANE PROTEIN"/>
    <property type="match status" value="1"/>
</dbReference>
<accession>A0ABR2STB1</accession>
<dbReference type="Pfam" id="PF14223">
    <property type="entry name" value="Retrotran_gag_2"/>
    <property type="match status" value="1"/>
</dbReference>
<dbReference type="Proteomes" id="UP001396334">
    <property type="component" value="Unassembled WGS sequence"/>
</dbReference>
<gene>
    <name evidence="2" type="ORF">V6N11_025659</name>
</gene>
<name>A0ABR2STB1_9ROSI</name>